<sequence>MDARVEAFYARVIRRVCERFENDTTTDVHRAGSELNTTQSTHDLARLIEERWRERTTCYTGITWPDHNNDDTTVDASPVDVILPDDTSAVPDPTSVAVVPETTETHVVPSRPRALGDPLQQMPFHGPRTTQSSVFARIMQKKRRIGQLDGSIEDEDDDDGKSDDELDDRTAVAPIQQPNAVLGILDVAPVTALHVSRFSFLCSARELTFRYRGRREGFKGRWKSIILTMVRPLRSDELVAPGHVLWLTYKPASMSDDEEFESKIVKVLHVLPSDTSELVVTCGDDEREVIVALADTRRFYERIIASGYAKMRGL</sequence>
<evidence type="ECO:0000313" key="2">
    <source>
        <dbReference type="EMBL" id="TMW63042.1"/>
    </source>
</evidence>
<accession>A0A8K1CIZ0</accession>
<dbReference type="EMBL" id="SPLM01000073">
    <property type="protein sequence ID" value="TMW63042.1"/>
    <property type="molecule type" value="Genomic_DNA"/>
</dbReference>
<comment type="caution">
    <text evidence="2">The sequence shown here is derived from an EMBL/GenBank/DDBJ whole genome shotgun (WGS) entry which is preliminary data.</text>
</comment>
<organism evidence="2 3">
    <name type="scientific">Pythium oligandrum</name>
    <name type="common">Mycoparasitic fungus</name>
    <dbReference type="NCBI Taxonomy" id="41045"/>
    <lineage>
        <taxon>Eukaryota</taxon>
        <taxon>Sar</taxon>
        <taxon>Stramenopiles</taxon>
        <taxon>Oomycota</taxon>
        <taxon>Peronosporomycetes</taxon>
        <taxon>Pythiales</taxon>
        <taxon>Pythiaceae</taxon>
        <taxon>Pythium</taxon>
    </lineage>
</organism>
<proteinExistence type="predicted"/>
<feature type="compositionally biased region" description="Acidic residues" evidence="1">
    <location>
        <begin position="151"/>
        <end position="166"/>
    </location>
</feature>
<feature type="region of interest" description="Disordered" evidence="1">
    <location>
        <begin position="145"/>
        <end position="166"/>
    </location>
</feature>
<dbReference type="Proteomes" id="UP000794436">
    <property type="component" value="Unassembled WGS sequence"/>
</dbReference>
<protein>
    <submittedName>
        <fullName evidence="2">Uncharacterized protein</fullName>
    </submittedName>
</protein>
<dbReference type="AlphaFoldDB" id="A0A8K1CIZ0"/>
<gene>
    <name evidence="2" type="ORF">Poli38472_005660</name>
</gene>
<name>A0A8K1CIZ0_PYTOL</name>
<dbReference type="OrthoDB" id="121265at2759"/>
<evidence type="ECO:0000313" key="3">
    <source>
        <dbReference type="Proteomes" id="UP000794436"/>
    </source>
</evidence>
<reference evidence="2" key="1">
    <citation type="submission" date="2019-03" db="EMBL/GenBank/DDBJ databases">
        <title>Long read genome sequence of the mycoparasitic Pythium oligandrum ATCC 38472 isolated from sugarbeet rhizosphere.</title>
        <authorList>
            <person name="Gaulin E."/>
        </authorList>
    </citation>
    <scope>NUCLEOTIDE SEQUENCE</scope>
    <source>
        <strain evidence="2">ATCC 38472_TT</strain>
    </source>
</reference>
<evidence type="ECO:0000256" key="1">
    <source>
        <dbReference type="SAM" id="MobiDB-lite"/>
    </source>
</evidence>
<keyword evidence="3" id="KW-1185">Reference proteome</keyword>
<feature type="region of interest" description="Disordered" evidence="1">
    <location>
        <begin position="101"/>
        <end position="131"/>
    </location>
</feature>